<evidence type="ECO:0000256" key="4">
    <source>
        <dbReference type="ARBA" id="ARBA00023242"/>
    </source>
</evidence>
<dbReference type="InterPro" id="IPR036864">
    <property type="entry name" value="Zn2-C6_fun-type_DNA-bd_sf"/>
</dbReference>
<dbReference type="EMBL" id="JARVKM010000013">
    <property type="protein sequence ID" value="KAK9778873.1"/>
    <property type="molecule type" value="Genomic_DNA"/>
</dbReference>
<evidence type="ECO:0000256" key="2">
    <source>
        <dbReference type="ARBA" id="ARBA00023015"/>
    </source>
</evidence>
<feature type="region of interest" description="Disordered" evidence="5">
    <location>
        <begin position="1"/>
        <end position="33"/>
    </location>
</feature>
<keyword evidence="8" id="KW-1185">Reference proteome</keyword>
<feature type="compositionally biased region" description="Polar residues" evidence="5">
    <location>
        <begin position="77"/>
        <end position="92"/>
    </location>
</feature>
<dbReference type="SUPFAM" id="SSF57701">
    <property type="entry name" value="Zn2/Cys6 DNA-binding domain"/>
    <property type="match status" value="1"/>
</dbReference>
<sequence>MNAMFPPHAVPSRQRLAPAEDMEHATHSKAKRRKLRKGTHSCWECKRRKMRCIFDPLNNAVCNACRRRGSKCVSQEFSDDTSIPMGTTSRTGDSGVGGGKSIDQVRSDHGFPTPSSMSSEPARVRALYKSSEGRFEDNDSADSSTQYTPQFAADATASQDKYARLSRLLHESLPSREDTERICKACRHPSVLGHEILTMRYAVLDQNGLKRPETLLEMPEPDQHPVLIARYMLRLAIFLHHLHPDLHEELKALSESPRSIAERLSDVAINLVTTKDELLGSIEGLECVMIESAYQTNVGNLRRSWVAGRRAMGIAQLMGLHRSGSRTYFKVLDHKTQYSPQTMWFRIVDLDRHLCLMLGLPQGSLDRNMASETLLANDVDTGRLERLNCVLASRILERNESGPNPQGLDLTRTLDAELQRAARSLPSKWWLAPTLYFASADSQALFWATRRMFAQIIHYNLLNQLHLPYMLCSSSGDRKYEYSRITCVNASREVLSRFIALRSFNKIAHSCRMVDFLAVMAAMTLLLAHLDSHGSEGQNLLAHQYFSDRAMIEQAQENMRELNRLNSDALSAQSADLLRRLLAIDNEAADGLSPCTPRVSVQEAGSEAALPEQDDDTAVSVHIPYFGVIRIAREGLRKETPKPRPSTTSDRPDQIPRANTSSATDMTTPHMRPQIRSSEFALRSVNSEIATPVDAGYDHINVSSKTSQEALGAHSRPRKQPQEPSAPSNNTDDVATNFAQPVQTDPLSQFGLNDEYPGLIAGGEDWAFQGVDMAFFDNLMGSVGDDSNDNTDWKTWQRWS</sequence>
<evidence type="ECO:0000313" key="8">
    <source>
        <dbReference type="Proteomes" id="UP001465668"/>
    </source>
</evidence>
<dbReference type="PANTHER" id="PTHR47840:SF1">
    <property type="entry name" value="ZN(II)2CYS6 TRANSCRIPTION FACTOR (EUROFUNG)"/>
    <property type="match status" value="1"/>
</dbReference>
<name>A0ABR2XYJ4_9PEZI</name>
<evidence type="ECO:0000256" key="5">
    <source>
        <dbReference type="SAM" id="MobiDB-lite"/>
    </source>
</evidence>
<dbReference type="PANTHER" id="PTHR47840">
    <property type="entry name" value="ZN(II)2CYS6 TRANSCRIPTION FACTOR (EUROFUNG)-RELATED"/>
    <property type="match status" value="1"/>
</dbReference>
<dbReference type="Proteomes" id="UP001465668">
    <property type="component" value="Unassembled WGS sequence"/>
</dbReference>
<accession>A0ABR2XYJ4</accession>
<evidence type="ECO:0000256" key="3">
    <source>
        <dbReference type="ARBA" id="ARBA00023163"/>
    </source>
</evidence>
<keyword evidence="4" id="KW-0539">Nucleus</keyword>
<feature type="region of interest" description="Disordered" evidence="5">
    <location>
        <begin position="706"/>
        <end position="736"/>
    </location>
</feature>
<dbReference type="PROSITE" id="PS00463">
    <property type="entry name" value="ZN2_CY6_FUNGAL_1"/>
    <property type="match status" value="1"/>
</dbReference>
<dbReference type="InterPro" id="IPR001138">
    <property type="entry name" value="Zn2Cys6_DnaBD"/>
</dbReference>
<dbReference type="Pfam" id="PF00172">
    <property type="entry name" value="Zn_clus"/>
    <property type="match status" value="1"/>
</dbReference>
<dbReference type="CDD" id="cd12148">
    <property type="entry name" value="fungal_TF_MHR"/>
    <property type="match status" value="1"/>
</dbReference>
<dbReference type="SMART" id="SM00066">
    <property type="entry name" value="GAL4"/>
    <property type="match status" value="1"/>
</dbReference>
<evidence type="ECO:0000313" key="7">
    <source>
        <dbReference type="EMBL" id="KAK9778873.1"/>
    </source>
</evidence>
<dbReference type="Gene3D" id="4.10.240.10">
    <property type="entry name" value="Zn(2)-C6 fungal-type DNA-binding domain"/>
    <property type="match status" value="1"/>
</dbReference>
<keyword evidence="3" id="KW-0804">Transcription</keyword>
<evidence type="ECO:0000259" key="6">
    <source>
        <dbReference type="PROSITE" id="PS00463"/>
    </source>
</evidence>
<proteinExistence type="predicted"/>
<comment type="caution">
    <text evidence="7">The sequence shown here is derived from an EMBL/GenBank/DDBJ whole genome shotgun (WGS) entry which is preliminary data.</text>
</comment>
<feature type="region of interest" description="Disordered" evidence="5">
    <location>
        <begin position="634"/>
        <end position="674"/>
    </location>
</feature>
<keyword evidence="2" id="KW-0805">Transcription regulation</keyword>
<protein>
    <submittedName>
        <fullName evidence="7">Zn(2)-C6 fungal-type domain-containing protein</fullName>
    </submittedName>
</protein>
<dbReference type="InterPro" id="IPR007219">
    <property type="entry name" value="XnlR_reg_dom"/>
</dbReference>
<dbReference type="SMART" id="SM00906">
    <property type="entry name" value="Fungal_trans"/>
    <property type="match status" value="1"/>
</dbReference>
<gene>
    <name evidence="7" type="ORF">SCAR479_04109</name>
</gene>
<reference evidence="7 8" key="1">
    <citation type="submission" date="2024-02" db="EMBL/GenBank/DDBJ databases">
        <title>First draft genome assembly of two strains of Seiridium cardinale.</title>
        <authorList>
            <person name="Emiliani G."/>
            <person name="Scali E."/>
        </authorList>
    </citation>
    <scope>NUCLEOTIDE SEQUENCE [LARGE SCALE GENOMIC DNA]</scope>
    <source>
        <strain evidence="7 8">BM-138-000479</strain>
    </source>
</reference>
<feature type="domain" description="Zn(2)-C6 fungal-type" evidence="6">
    <location>
        <begin position="41"/>
        <end position="72"/>
    </location>
</feature>
<feature type="compositionally biased region" description="Polar residues" evidence="5">
    <location>
        <begin position="657"/>
        <end position="667"/>
    </location>
</feature>
<feature type="region of interest" description="Disordered" evidence="5">
    <location>
        <begin position="77"/>
        <end position="124"/>
    </location>
</feature>
<dbReference type="CDD" id="cd00067">
    <property type="entry name" value="GAL4"/>
    <property type="match status" value="1"/>
</dbReference>
<evidence type="ECO:0000256" key="1">
    <source>
        <dbReference type="ARBA" id="ARBA00022723"/>
    </source>
</evidence>
<organism evidence="7 8">
    <name type="scientific">Seiridium cardinale</name>
    <dbReference type="NCBI Taxonomy" id="138064"/>
    <lineage>
        <taxon>Eukaryota</taxon>
        <taxon>Fungi</taxon>
        <taxon>Dikarya</taxon>
        <taxon>Ascomycota</taxon>
        <taxon>Pezizomycotina</taxon>
        <taxon>Sordariomycetes</taxon>
        <taxon>Xylariomycetidae</taxon>
        <taxon>Amphisphaeriales</taxon>
        <taxon>Sporocadaceae</taxon>
        <taxon>Seiridium</taxon>
    </lineage>
</organism>
<feature type="compositionally biased region" description="Polar residues" evidence="5">
    <location>
        <begin position="722"/>
        <end position="736"/>
    </location>
</feature>
<keyword evidence="1" id="KW-0479">Metal-binding</keyword>